<dbReference type="InterPro" id="IPR055378">
    <property type="entry name" value="GH3_C"/>
</dbReference>
<keyword evidence="6" id="KW-1185">Reference proteome</keyword>
<organism evidence="5 6">
    <name type="scientific">Hypsibius exemplaris</name>
    <name type="common">Freshwater tardigrade</name>
    <dbReference type="NCBI Taxonomy" id="2072580"/>
    <lineage>
        <taxon>Eukaryota</taxon>
        <taxon>Metazoa</taxon>
        <taxon>Ecdysozoa</taxon>
        <taxon>Tardigrada</taxon>
        <taxon>Eutardigrada</taxon>
        <taxon>Parachela</taxon>
        <taxon>Hypsibioidea</taxon>
        <taxon>Hypsibiidae</taxon>
        <taxon>Hypsibius</taxon>
    </lineage>
</organism>
<dbReference type="GO" id="GO:0016881">
    <property type="term" value="F:acid-amino acid ligase activity"/>
    <property type="evidence" value="ECO:0007669"/>
    <property type="project" value="TreeGrafter"/>
</dbReference>
<dbReference type="Pfam" id="PF03321">
    <property type="entry name" value="GH3"/>
    <property type="match status" value="1"/>
</dbReference>
<dbReference type="Proteomes" id="UP000192578">
    <property type="component" value="Unassembled WGS sequence"/>
</dbReference>
<protein>
    <submittedName>
        <fullName evidence="5">Indole-3-acetic acid-amido synthetase GH3.17</fullName>
    </submittedName>
</protein>
<accession>A0A1W0WE99</accession>
<evidence type="ECO:0000259" key="4">
    <source>
        <dbReference type="Pfam" id="PF23572"/>
    </source>
</evidence>
<feature type="domain" description="GH3 middle" evidence="3">
    <location>
        <begin position="596"/>
        <end position="668"/>
    </location>
</feature>
<name>A0A1W0WE99_HYPEX</name>
<evidence type="ECO:0000256" key="2">
    <source>
        <dbReference type="SAM" id="Phobius"/>
    </source>
</evidence>
<sequence>MFKKKVLMKGQFLSTMKRFDLYTKKLAESESLPLKRTALQLVAFPTDGTEICIPSSNLEWKQPCTSVSLQQVKVSHVFGMEPPTITLEPEFLAETREALSRKIAEALLKNSPPTGRPNVPVTDKSGQPQARSPFLLNVPSAMDKNSLTVGSRSRSGSRRGSTIHKLPPLKELADLVSHSTDTENDEFAIVIPFRSRSMIIAWLFAALTCLLVLPIFLSILGLILVPMTYLIIDFRRVRFCYSGWPLKVAVKQYLTVRIAFALGMLNTWRFHNSSLDVQKTQEKTLLKLLAENADTVYARDHNLADVKGPFDLVHLQPLTTYPDYEPYVKRMMEGEVKVLTKQKPIFFGKTSGTLGKPSVIPFTQLMLKQRMDTYAFFSYNAQRKVPWAELHGLRPVWRMVYTNPKVFEKTPCGIQLGPASANPMWSRMEEIYTIPTVAFAIEDSRARDYVQLLFALRCRCLGAIDGIYATFVYYAFRMLEKEWRFLVENLRNAAIKQDLELPEDTREELLSHLVPDPVRADELELEFEKGFVGIAQRIWPELRFINCITSGAFGMYARKLNAHYTQGVLLYSVCMVATETGFVGTNLWPTKDPQQYILIPQLHFYEFLPVELKDNAKVKTVFMDQVCVGHEYELIVTTACGFYRYRLGDVVRVIGLYNEIPIVQFRYRLGQCLNISGEKVTELALFDCLIEALHSRSPSQFERLVDYTSCESGMLKALDFKKGTEKTTPHHVLFVELEPCDSNPQENQATWAAQLSCTYDALMRQKRCWYSDLRMTNVLGETVIYPVKKGGFSRLREHMFQKFNVSLSQLKLPRVMKNPDLLEIIIKEITTYD</sequence>
<feature type="region of interest" description="Disordered" evidence="1">
    <location>
        <begin position="109"/>
        <end position="130"/>
    </location>
</feature>
<evidence type="ECO:0000313" key="6">
    <source>
        <dbReference type="Proteomes" id="UP000192578"/>
    </source>
</evidence>
<keyword evidence="2" id="KW-0472">Membrane</keyword>
<reference evidence="6" key="1">
    <citation type="submission" date="2017-01" db="EMBL/GenBank/DDBJ databases">
        <title>Comparative genomics of anhydrobiosis in the tardigrade Hypsibius dujardini.</title>
        <authorList>
            <person name="Yoshida Y."/>
            <person name="Koutsovoulos G."/>
            <person name="Laetsch D."/>
            <person name="Stevens L."/>
            <person name="Kumar S."/>
            <person name="Horikawa D."/>
            <person name="Ishino K."/>
            <person name="Komine S."/>
            <person name="Tomita M."/>
            <person name="Blaxter M."/>
            <person name="Arakawa K."/>
        </authorList>
    </citation>
    <scope>NUCLEOTIDE SEQUENCE [LARGE SCALE GENOMIC DNA]</scope>
    <source>
        <strain evidence="6">Z151</strain>
    </source>
</reference>
<dbReference type="Pfam" id="PF23571">
    <property type="entry name" value="GH3_M"/>
    <property type="match status" value="1"/>
</dbReference>
<dbReference type="OrthoDB" id="10004661at2759"/>
<feature type="transmembrane region" description="Helical" evidence="2">
    <location>
        <begin position="199"/>
        <end position="232"/>
    </location>
</feature>
<dbReference type="PANTHER" id="PTHR31901:SF9">
    <property type="entry name" value="GH3 DOMAIN-CONTAINING PROTEIN"/>
    <property type="match status" value="1"/>
</dbReference>
<dbReference type="EMBL" id="MTYJ01000121">
    <property type="protein sequence ID" value="OQV13545.1"/>
    <property type="molecule type" value="Genomic_DNA"/>
</dbReference>
<dbReference type="PANTHER" id="PTHR31901">
    <property type="entry name" value="GH3 DOMAIN-CONTAINING PROTEIN"/>
    <property type="match status" value="1"/>
</dbReference>
<evidence type="ECO:0000313" key="5">
    <source>
        <dbReference type="EMBL" id="OQV13545.1"/>
    </source>
</evidence>
<comment type="caution">
    <text evidence="5">The sequence shown here is derived from an EMBL/GenBank/DDBJ whole genome shotgun (WGS) entry which is preliminary data.</text>
</comment>
<evidence type="ECO:0000256" key="1">
    <source>
        <dbReference type="SAM" id="MobiDB-lite"/>
    </source>
</evidence>
<dbReference type="AlphaFoldDB" id="A0A1W0WE99"/>
<dbReference type="Pfam" id="PF23572">
    <property type="entry name" value="GH3_C"/>
    <property type="match status" value="1"/>
</dbReference>
<evidence type="ECO:0000259" key="3">
    <source>
        <dbReference type="Pfam" id="PF23571"/>
    </source>
</evidence>
<dbReference type="InterPro" id="IPR055377">
    <property type="entry name" value="GH3_M"/>
</dbReference>
<dbReference type="InterPro" id="IPR004993">
    <property type="entry name" value="GH3"/>
</dbReference>
<gene>
    <name evidence="5" type="ORF">BV898_12182</name>
</gene>
<keyword evidence="2" id="KW-0812">Transmembrane</keyword>
<feature type="domain" description="GH3 C-terminal" evidence="4">
    <location>
        <begin position="709"/>
        <end position="819"/>
    </location>
</feature>
<dbReference type="GO" id="GO:0005737">
    <property type="term" value="C:cytoplasm"/>
    <property type="evidence" value="ECO:0007669"/>
    <property type="project" value="TreeGrafter"/>
</dbReference>
<keyword evidence="2" id="KW-1133">Transmembrane helix</keyword>
<proteinExistence type="predicted"/>